<dbReference type="CDD" id="cd06222">
    <property type="entry name" value="RNase_H_like"/>
    <property type="match status" value="1"/>
</dbReference>
<sequence length="375" mass="41764">MNRRFLWGSDATNKPHLVNWETVCQPRELGGLDLRSARENNQALVTKLGWQLISDPNKPWFKALLAKYLKNGSLINCSIVQTASVTWKNLLRCRSVLQLGLRWRIGDGQRAKFWQNIWVGDKPLHEEALSPVLPALMDIPVSHAITPSNEWNEALLRHLLPGTVVEEILAIPIPIYGQQTNRVFWNGLQDGMVLEANILVHTCAPRWVRWIPPAFPFLKLNTNGALNHSTGRASAGRLLRDHEGRWLYGFAINIGPQSSHMAELWGCRSGLHLAYELGISHLVLEMDSLLAVQMIQARKPGDGLTSVLLLDIFHLLNSFTICTVQHTLREGNSAADFLASIGQHLTPGTTFFSTPPVGIGSILHGVSIVTSFLKT</sequence>
<dbReference type="PANTHER" id="PTHR47723">
    <property type="entry name" value="OS05G0353850 PROTEIN"/>
    <property type="match status" value="1"/>
</dbReference>
<evidence type="ECO:0000313" key="2">
    <source>
        <dbReference type="EMBL" id="GKV16237.1"/>
    </source>
</evidence>
<dbReference type="PANTHER" id="PTHR47723:SF19">
    <property type="entry name" value="POLYNUCLEOTIDYL TRANSFERASE, RIBONUCLEASE H-LIKE SUPERFAMILY PROTEIN"/>
    <property type="match status" value="1"/>
</dbReference>
<dbReference type="InterPro" id="IPR002156">
    <property type="entry name" value="RNaseH_domain"/>
</dbReference>
<proteinExistence type="predicted"/>
<dbReference type="InterPro" id="IPR036397">
    <property type="entry name" value="RNaseH_sf"/>
</dbReference>
<keyword evidence="3" id="KW-1185">Reference proteome</keyword>
<dbReference type="Proteomes" id="UP001054252">
    <property type="component" value="Unassembled WGS sequence"/>
</dbReference>
<feature type="domain" description="RNase H type-1" evidence="1">
    <location>
        <begin position="221"/>
        <end position="340"/>
    </location>
</feature>
<comment type="caution">
    <text evidence="2">The sequence shown here is derived from an EMBL/GenBank/DDBJ whole genome shotgun (WGS) entry which is preliminary data.</text>
</comment>
<dbReference type="InterPro" id="IPR044730">
    <property type="entry name" value="RNase_H-like_dom_plant"/>
</dbReference>
<gene>
    <name evidence="2" type="ORF">SLEP1_g26909</name>
</gene>
<dbReference type="GO" id="GO:0004523">
    <property type="term" value="F:RNA-DNA hybrid ribonuclease activity"/>
    <property type="evidence" value="ECO:0007669"/>
    <property type="project" value="InterPro"/>
</dbReference>
<organism evidence="2 3">
    <name type="scientific">Rubroshorea leprosula</name>
    <dbReference type="NCBI Taxonomy" id="152421"/>
    <lineage>
        <taxon>Eukaryota</taxon>
        <taxon>Viridiplantae</taxon>
        <taxon>Streptophyta</taxon>
        <taxon>Embryophyta</taxon>
        <taxon>Tracheophyta</taxon>
        <taxon>Spermatophyta</taxon>
        <taxon>Magnoliopsida</taxon>
        <taxon>eudicotyledons</taxon>
        <taxon>Gunneridae</taxon>
        <taxon>Pentapetalae</taxon>
        <taxon>rosids</taxon>
        <taxon>malvids</taxon>
        <taxon>Malvales</taxon>
        <taxon>Dipterocarpaceae</taxon>
        <taxon>Rubroshorea</taxon>
    </lineage>
</organism>
<dbReference type="EMBL" id="BPVZ01000045">
    <property type="protein sequence ID" value="GKV16237.1"/>
    <property type="molecule type" value="Genomic_DNA"/>
</dbReference>
<dbReference type="InterPro" id="IPR012337">
    <property type="entry name" value="RNaseH-like_sf"/>
</dbReference>
<dbReference type="Pfam" id="PF13456">
    <property type="entry name" value="RVT_3"/>
    <property type="match status" value="1"/>
</dbReference>
<evidence type="ECO:0000259" key="1">
    <source>
        <dbReference type="Pfam" id="PF13456"/>
    </source>
</evidence>
<name>A0AAV5JXY0_9ROSI</name>
<protein>
    <recommendedName>
        <fullName evidence="1">RNase H type-1 domain-containing protein</fullName>
    </recommendedName>
</protein>
<reference evidence="2 3" key="1">
    <citation type="journal article" date="2021" name="Commun. Biol.">
        <title>The genome of Shorea leprosula (Dipterocarpaceae) highlights the ecological relevance of drought in aseasonal tropical rainforests.</title>
        <authorList>
            <person name="Ng K.K.S."/>
            <person name="Kobayashi M.J."/>
            <person name="Fawcett J.A."/>
            <person name="Hatakeyama M."/>
            <person name="Paape T."/>
            <person name="Ng C.H."/>
            <person name="Ang C.C."/>
            <person name="Tnah L.H."/>
            <person name="Lee C.T."/>
            <person name="Nishiyama T."/>
            <person name="Sese J."/>
            <person name="O'Brien M.J."/>
            <person name="Copetti D."/>
            <person name="Mohd Noor M.I."/>
            <person name="Ong R.C."/>
            <person name="Putra M."/>
            <person name="Sireger I.Z."/>
            <person name="Indrioko S."/>
            <person name="Kosugi Y."/>
            <person name="Izuno A."/>
            <person name="Isagi Y."/>
            <person name="Lee S.L."/>
            <person name="Shimizu K.K."/>
        </authorList>
    </citation>
    <scope>NUCLEOTIDE SEQUENCE [LARGE SCALE GENOMIC DNA]</scope>
    <source>
        <strain evidence="2">214</strain>
    </source>
</reference>
<dbReference type="InterPro" id="IPR053151">
    <property type="entry name" value="RNase_H-like"/>
</dbReference>
<dbReference type="GO" id="GO:0003676">
    <property type="term" value="F:nucleic acid binding"/>
    <property type="evidence" value="ECO:0007669"/>
    <property type="project" value="InterPro"/>
</dbReference>
<dbReference type="AlphaFoldDB" id="A0AAV5JXY0"/>
<dbReference type="Gene3D" id="3.30.420.10">
    <property type="entry name" value="Ribonuclease H-like superfamily/Ribonuclease H"/>
    <property type="match status" value="1"/>
</dbReference>
<evidence type="ECO:0000313" key="3">
    <source>
        <dbReference type="Proteomes" id="UP001054252"/>
    </source>
</evidence>
<accession>A0AAV5JXY0</accession>
<dbReference type="SUPFAM" id="SSF53098">
    <property type="entry name" value="Ribonuclease H-like"/>
    <property type="match status" value="1"/>
</dbReference>